<dbReference type="InterPro" id="IPR005836">
    <property type="entry name" value="ADP_Glu_pyroP_CS"/>
</dbReference>
<evidence type="ECO:0000256" key="4">
    <source>
        <dbReference type="ARBA" id="ARBA00012460"/>
    </source>
</evidence>
<dbReference type="FunFam" id="2.160.10.10:FF:000010">
    <property type="entry name" value="Glucose-1-phosphate adenylyltransferase"/>
    <property type="match status" value="1"/>
</dbReference>
<evidence type="ECO:0000256" key="10">
    <source>
        <dbReference type="ARBA" id="ARBA00022922"/>
    </source>
</evidence>
<protein>
    <recommendedName>
        <fullName evidence="4 11">Glucose-1-phosphate adenylyltransferase</fullName>
        <ecNumber evidence="4 11">2.7.7.27</ecNumber>
    </recommendedName>
    <alternativeName>
        <fullName evidence="11">ADP-glucose pyrophosphorylase</fullName>
    </alternativeName>
</protein>
<proteinExistence type="inferred from homology"/>
<dbReference type="PANTHER" id="PTHR43523">
    <property type="entry name" value="GLUCOSE-1-PHOSPHATE ADENYLYLTRANSFERASE-RELATED"/>
    <property type="match status" value="1"/>
</dbReference>
<dbReference type="NCBIfam" id="TIGR02091">
    <property type="entry name" value="glgC"/>
    <property type="match status" value="1"/>
</dbReference>
<dbReference type="Pfam" id="PF00483">
    <property type="entry name" value="NTP_transferase"/>
    <property type="match status" value="1"/>
</dbReference>
<dbReference type="PANTHER" id="PTHR43523:SF15">
    <property type="entry name" value="GLUCOSE-1-PHOSPHATE ADENYLYLTRANSFERASE LARGE SUBUNIT 4, CHLOROPLASTIC_AMYLOPLASTIC"/>
    <property type="match status" value="1"/>
</dbReference>
<comment type="catalytic activity">
    <reaction evidence="1 11">
        <text>alpha-D-glucose 1-phosphate + ATP + H(+) = ADP-alpha-D-glucose + diphosphate</text>
        <dbReference type="Rhea" id="RHEA:12120"/>
        <dbReference type="ChEBI" id="CHEBI:15378"/>
        <dbReference type="ChEBI" id="CHEBI:30616"/>
        <dbReference type="ChEBI" id="CHEBI:33019"/>
        <dbReference type="ChEBI" id="CHEBI:57498"/>
        <dbReference type="ChEBI" id="CHEBI:58601"/>
        <dbReference type="EC" id="2.7.7.27"/>
    </reaction>
</comment>
<dbReference type="GO" id="GO:0005524">
    <property type="term" value="F:ATP binding"/>
    <property type="evidence" value="ECO:0007669"/>
    <property type="project" value="UniProtKB-KW"/>
</dbReference>
<keyword evidence="14" id="KW-1185">Reference proteome</keyword>
<dbReference type="GO" id="GO:0019252">
    <property type="term" value="P:starch biosynthetic process"/>
    <property type="evidence" value="ECO:0007669"/>
    <property type="project" value="UniProtKB-UniPathway"/>
</dbReference>
<dbReference type="SUPFAM" id="SSF53448">
    <property type="entry name" value="Nucleotide-diphospho-sugar transferases"/>
    <property type="match status" value="1"/>
</dbReference>
<evidence type="ECO:0000256" key="9">
    <source>
        <dbReference type="ARBA" id="ARBA00022840"/>
    </source>
</evidence>
<evidence type="ECO:0000256" key="1">
    <source>
        <dbReference type="ARBA" id="ARBA00000956"/>
    </source>
</evidence>
<comment type="subunit">
    <text evidence="11">Heterotetramer.</text>
</comment>
<dbReference type="Gene3D" id="3.90.550.10">
    <property type="entry name" value="Spore Coat Polysaccharide Biosynthesis Protein SpsA, Chain A"/>
    <property type="match status" value="1"/>
</dbReference>
<keyword evidence="11" id="KW-0934">Plastid</keyword>
<dbReference type="CDD" id="cd02508">
    <property type="entry name" value="ADP_Glucose_PP"/>
    <property type="match status" value="1"/>
</dbReference>
<organism evidence="13 14">
    <name type="scientific">Spirodela intermedia</name>
    <name type="common">Intermediate duckweed</name>
    <dbReference type="NCBI Taxonomy" id="51605"/>
    <lineage>
        <taxon>Eukaryota</taxon>
        <taxon>Viridiplantae</taxon>
        <taxon>Streptophyta</taxon>
        <taxon>Embryophyta</taxon>
        <taxon>Tracheophyta</taxon>
        <taxon>Spermatophyta</taxon>
        <taxon>Magnoliopsida</taxon>
        <taxon>Liliopsida</taxon>
        <taxon>Araceae</taxon>
        <taxon>Lemnoideae</taxon>
        <taxon>Spirodela</taxon>
    </lineage>
</organism>
<keyword evidence="5" id="KW-0021">Allosteric enzyme</keyword>
<keyword evidence="6 11" id="KW-0808">Transferase</keyword>
<feature type="domain" description="Nucleotidyl transferase" evidence="12">
    <location>
        <begin position="80"/>
        <end position="362"/>
    </location>
</feature>
<keyword evidence="11" id="KW-0150">Chloroplast</keyword>
<evidence type="ECO:0000256" key="11">
    <source>
        <dbReference type="RuleBase" id="RU362093"/>
    </source>
</evidence>
<dbReference type="FunFam" id="3.90.550.10:FF:000030">
    <property type="entry name" value="Glucose-1-phosphate adenylyltransferase"/>
    <property type="match status" value="1"/>
</dbReference>
<dbReference type="SUPFAM" id="SSF51161">
    <property type="entry name" value="Trimeric LpxA-like enzymes"/>
    <property type="match status" value="1"/>
</dbReference>
<dbReference type="Pfam" id="PF25247">
    <property type="entry name" value="LbH_GLGC"/>
    <property type="match status" value="1"/>
</dbReference>
<evidence type="ECO:0000256" key="2">
    <source>
        <dbReference type="ARBA" id="ARBA00004727"/>
    </source>
</evidence>
<evidence type="ECO:0000313" key="14">
    <source>
        <dbReference type="Proteomes" id="UP000663760"/>
    </source>
</evidence>
<dbReference type="EMBL" id="LR746270">
    <property type="protein sequence ID" value="CAA7400175.1"/>
    <property type="molecule type" value="Genomic_DNA"/>
</dbReference>
<dbReference type="InterPro" id="IPR029044">
    <property type="entry name" value="Nucleotide-diphossugar_trans"/>
</dbReference>
<comment type="function">
    <text evidence="11">This protein plays a role in synthesis of starch. It catalyzes the synthesis of the activated glycosyl donor, ADP-glucose from Glc-1-P and ATP.</text>
</comment>
<accession>A0A7I8KT70</accession>
<dbReference type="GO" id="GO:0009507">
    <property type="term" value="C:chloroplast"/>
    <property type="evidence" value="ECO:0007669"/>
    <property type="project" value="UniProtKB-SubCell"/>
</dbReference>
<keyword evidence="9 11" id="KW-0067">ATP-binding</keyword>
<dbReference type="InterPro" id="IPR005835">
    <property type="entry name" value="NTP_transferase_dom"/>
</dbReference>
<evidence type="ECO:0000259" key="12">
    <source>
        <dbReference type="Pfam" id="PF00483"/>
    </source>
</evidence>
<dbReference type="UniPathway" id="UPA00152"/>
<dbReference type="InterPro" id="IPR011004">
    <property type="entry name" value="Trimer_LpxA-like_sf"/>
</dbReference>
<gene>
    <name evidence="13" type="ORF">SI8410_07010845</name>
</gene>
<dbReference type="GO" id="GO:0008878">
    <property type="term" value="F:glucose-1-phosphate adenylyltransferase activity"/>
    <property type="evidence" value="ECO:0007669"/>
    <property type="project" value="UniProtKB-EC"/>
</dbReference>
<dbReference type="EC" id="2.7.7.27" evidence="4 11"/>
<dbReference type="InterPro" id="IPR011831">
    <property type="entry name" value="ADP-Glc_PPase"/>
</dbReference>
<dbReference type="AlphaFoldDB" id="A0A7I8KT70"/>
<dbReference type="Proteomes" id="UP000663760">
    <property type="component" value="Chromosome 7"/>
</dbReference>
<dbReference type="GO" id="GO:0005978">
    <property type="term" value="P:glycogen biosynthetic process"/>
    <property type="evidence" value="ECO:0007669"/>
    <property type="project" value="InterPro"/>
</dbReference>
<reference evidence="13" key="1">
    <citation type="submission" date="2020-02" db="EMBL/GenBank/DDBJ databases">
        <authorList>
            <person name="Scholz U."/>
            <person name="Mascher M."/>
            <person name="Fiebig A."/>
        </authorList>
    </citation>
    <scope>NUCLEOTIDE SEQUENCE</scope>
</reference>
<comment type="similarity">
    <text evidence="3 11">Belongs to the bacterial/plant glucose-1-phosphate adenylyltransferase family.</text>
</comment>
<comment type="subcellular location">
    <subcellularLocation>
        <location evidence="11">Plastid</location>
        <location evidence="11">Chloroplast</location>
    </subcellularLocation>
</comment>
<evidence type="ECO:0000256" key="7">
    <source>
        <dbReference type="ARBA" id="ARBA00022695"/>
    </source>
</evidence>
<dbReference type="OrthoDB" id="1733332at2759"/>
<evidence type="ECO:0000256" key="5">
    <source>
        <dbReference type="ARBA" id="ARBA00022533"/>
    </source>
</evidence>
<evidence type="ECO:0000256" key="6">
    <source>
        <dbReference type="ARBA" id="ARBA00022679"/>
    </source>
</evidence>
<dbReference type="PROSITE" id="PS00808">
    <property type="entry name" value="ADP_GLC_PYROPHOSPH_1"/>
    <property type="match status" value="1"/>
</dbReference>
<dbReference type="Gene3D" id="2.160.10.10">
    <property type="entry name" value="Hexapeptide repeat proteins"/>
    <property type="match status" value="1"/>
</dbReference>
<keyword evidence="7 11" id="KW-0548">Nucleotidyltransferase</keyword>
<dbReference type="PROSITE" id="PS00809">
    <property type="entry name" value="ADP_GLC_PYROPHOSPH_2"/>
    <property type="match status" value="1"/>
</dbReference>
<evidence type="ECO:0000313" key="13">
    <source>
        <dbReference type="EMBL" id="CAA7400175.1"/>
    </source>
</evidence>
<evidence type="ECO:0000256" key="3">
    <source>
        <dbReference type="ARBA" id="ARBA00010443"/>
    </source>
</evidence>
<keyword evidence="10 11" id="KW-0750">Starch biosynthesis</keyword>
<dbReference type="CDD" id="cd04651">
    <property type="entry name" value="LbH_G1P_AT_C"/>
    <property type="match status" value="1"/>
</dbReference>
<sequence>MAVALRSCPSLVAPNEASSQRLQGARGVASLSFPPAPASSSSSFFGIIKKLNAFSFCSSVQALEAPNFRNSEADPRSVASLILGGGAGTRLFPLTRMRAKPAVPIGGCYRLIDVPMSNCINSGINKIYILTQFNSQSLNRHLARTYNLGNGVNFGDGFVEVLAATQTSGEDGKRWFQGTADAVRQFVWLFEVNFFQDAKLRHIENILILSGDHLYRMDYMEFLQRHINTGADISVSCVPMDESRASDFGLMKIDGRGRVSHFLEKPKGESLKTMQVDTSVLGLSPQDAKRFPYIASMGIYLFKTDVLLKLLRSQYPHSNDFGSEIIPMAAKDYNVQAYLFNGYWEDIGTIKSFFDANLALADQPAKFHFYDPSKPIFTSPRFLPPTKVEKCRVLNSIVSHGCFLNECTVEHSIIGVRSRLESGAELVDTMVMGADYYQTEAEIASILAEGKVPIGIGRNTKIRNCIIDKNAKIGRDVVIANSEKVEEAERPSEGFYIRSGITVVMKNATIPDGTVI</sequence>
<dbReference type="NCBIfam" id="NF002772">
    <property type="entry name" value="PRK02862.1"/>
    <property type="match status" value="1"/>
</dbReference>
<name>A0A7I8KT70_SPIIN</name>
<keyword evidence="8 11" id="KW-0547">Nucleotide-binding</keyword>
<evidence type="ECO:0000256" key="8">
    <source>
        <dbReference type="ARBA" id="ARBA00022741"/>
    </source>
</evidence>
<comment type="pathway">
    <text evidence="2 11">Glycan biosynthesis; starch biosynthesis.</text>
</comment>